<accession>A0ABU2JBQ2</accession>
<organism evidence="2 3">
    <name type="scientific">Jatrophihabitans lederbergiae</name>
    <dbReference type="NCBI Taxonomy" id="3075547"/>
    <lineage>
        <taxon>Bacteria</taxon>
        <taxon>Bacillati</taxon>
        <taxon>Actinomycetota</taxon>
        <taxon>Actinomycetes</taxon>
        <taxon>Jatrophihabitantales</taxon>
        <taxon>Jatrophihabitantaceae</taxon>
        <taxon>Jatrophihabitans</taxon>
    </lineage>
</organism>
<reference evidence="3" key="1">
    <citation type="submission" date="2023-07" db="EMBL/GenBank/DDBJ databases">
        <title>30 novel species of actinomycetes from the DSMZ collection.</title>
        <authorList>
            <person name="Nouioui I."/>
        </authorList>
    </citation>
    <scope>NUCLEOTIDE SEQUENCE [LARGE SCALE GENOMIC DNA]</scope>
    <source>
        <strain evidence="3">DSM 44399</strain>
    </source>
</reference>
<evidence type="ECO:0000313" key="2">
    <source>
        <dbReference type="EMBL" id="MDT0262089.1"/>
    </source>
</evidence>
<evidence type="ECO:0000259" key="1">
    <source>
        <dbReference type="Pfam" id="PF01548"/>
    </source>
</evidence>
<gene>
    <name evidence="2" type="ORF">RM423_11860</name>
</gene>
<keyword evidence="3" id="KW-1185">Reference proteome</keyword>
<proteinExistence type="predicted"/>
<dbReference type="InterPro" id="IPR002525">
    <property type="entry name" value="Transp_IS110-like_N"/>
</dbReference>
<dbReference type="Pfam" id="PF01548">
    <property type="entry name" value="DEDD_Tnp_IS110"/>
    <property type="match status" value="1"/>
</dbReference>
<dbReference type="PANTHER" id="PTHR33055">
    <property type="entry name" value="TRANSPOSASE FOR INSERTION SEQUENCE ELEMENT IS1111A"/>
    <property type="match status" value="1"/>
</dbReference>
<sequence>MSVGVDVHARSVVACGIDGDTGELFRSRLCPDHGEILRWLGQLPGPVAVTYEAGPTGFGLARALTAAGIGCEVLAPSRVQRPAGDRVKTDARDALHLARLLRLGEVVSVRVPSVAQEAARDVVRARDDVRADLMRARHRRSKLLLRQGIVWSGGRGWTMTHHTWLRSQTFDQPGLQIAYDANYETVLLAENRRDRLDALITDMAQDPAWAAVVTRLQCLRGISVLTAFGLGRRDRRFRAAPDVLTWAATGGTVNARGILFAA</sequence>
<evidence type="ECO:0000313" key="3">
    <source>
        <dbReference type="Proteomes" id="UP001183176"/>
    </source>
</evidence>
<dbReference type="EMBL" id="JAVREH010000013">
    <property type="protein sequence ID" value="MDT0262089.1"/>
    <property type="molecule type" value="Genomic_DNA"/>
</dbReference>
<comment type="caution">
    <text evidence="2">The sequence shown here is derived from an EMBL/GenBank/DDBJ whole genome shotgun (WGS) entry which is preliminary data.</text>
</comment>
<dbReference type="InterPro" id="IPR047650">
    <property type="entry name" value="Transpos_IS110"/>
</dbReference>
<feature type="domain" description="Transposase IS110-like N-terminal" evidence="1">
    <location>
        <begin position="3"/>
        <end position="144"/>
    </location>
</feature>
<dbReference type="Proteomes" id="UP001183176">
    <property type="component" value="Unassembled WGS sequence"/>
</dbReference>
<name>A0ABU2JBQ2_9ACTN</name>
<protein>
    <submittedName>
        <fullName evidence="2">Transposase</fullName>
    </submittedName>
</protein>